<dbReference type="Pfam" id="PF01784">
    <property type="entry name" value="DUF34_NIF3"/>
    <property type="match status" value="1"/>
</dbReference>
<dbReference type="STRING" id="70996.SE18_11150"/>
<comment type="similarity">
    <text evidence="1">Belongs to the GTP cyclohydrolase I type 2/NIF3 family.</text>
</comment>
<reference evidence="3 4" key="1">
    <citation type="submission" date="2015-07" db="EMBL/GenBank/DDBJ databases">
        <title>Whole genome sequence of Herpetosiphon geysericola DSM 7119.</title>
        <authorList>
            <person name="Hemp J."/>
            <person name="Ward L.M."/>
            <person name="Pace L.A."/>
            <person name="Fischer W.W."/>
        </authorList>
    </citation>
    <scope>NUCLEOTIDE SEQUENCE [LARGE SCALE GENOMIC DNA]</scope>
    <source>
        <strain evidence="3 4">DSM 7119</strain>
    </source>
</reference>
<evidence type="ECO:0000256" key="1">
    <source>
        <dbReference type="ARBA" id="ARBA00006964"/>
    </source>
</evidence>
<accession>A0A0N8GRP1</accession>
<dbReference type="AlphaFoldDB" id="A0A0N8GRP1"/>
<evidence type="ECO:0000313" key="4">
    <source>
        <dbReference type="Proteomes" id="UP000050277"/>
    </source>
</evidence>
<dbReference type="SUPFAM" id="SSF102705">
    <property type="entry name" value="NIF3 (NGG1p interacting factor 3)-like"/>
    <property type="match status" value="1"/>
</dbReference>
<gene>
    <name evidence="3" type="ORF">SE18_11150</name>
</gene>
<protein>
    <recommendedName>
        <fullName evidence="2">GTP cyclohydrolase 1 type 2 homolog</fullName>
    </recommendedName>
</protein>
<evidence type="ECO:0000256" key="2">
    <source>
        <dbReference type="ARBA" id="ARBA00022112"/>
    </source>
</evidence>
<dbReference type="Gene3D" id="3.40.1390.30">
    <property type="entry name" value="NIF3 (NGG1p interacting factor 3)-like"/>
    <property type="match status" value="2"/>
</dbReference>
<dbReference type="Proteomes" id="UP000050277">
    <property type="component" value="Unassembled WGS sequence"/>
</dbReference>
<organism evidence="3 4">
    <name type="scientific">Herpetosiphon geysericola</name>
    <dbReference type="NCBI Taxonomy" id="70996"/>
    <lineage>
        <taxon>Bacteria</taxon>
        <taxon>Bacillati</taxon>
        <taxon>Chloroflexota</taxon>
        <taxon>Chloroflexia</taxon>
        <taxon>Herpetosiphonales</taxon>
        <taxon>Herpetosiphonaceae</taxon>
        <taxon>Herpetosiphon</taxon>
    </lineage>
</organism>
<dbReference type="RefSeq" id="WP_054534533.1">
    <property type="nucleotide sequence ID" value="NZ_LGKP01000019.1"/>
</dbReference>
<evidence type="ECO:0000313" key="3">
    <source>
        <dbReference type="EMBL" id="KPL87042.1"/>
    </source>
</evidence>
<dbReference type="OrthoDB" id="148774at2"/>
<dbReference type="InterPro" id="IPR036069">
    <property type="entry name" value="DUF34/NIF3_sf"/>
</dbReference>
<dbReference type="InterPro" id="IPR002678">
    <property type="entry name" value="DUF34/NIF3"/>
</dbReference>
<sequence>MPNLAELSTFLQTILETEYFPSEERGTIYISSVRPIRRMGFALDPWPTLPSWLEHEDLDAIFLHRPQQLDRDTVPPTRGVLYAGAPFDERLTIGFVPRLAEVLGLRGRSPMADKSGRPLGMVGDLPKPVTPAEWRRLVMDMYGGVDEVWENNVQSIRKVAIVNQITPTLVQEAANRGAQAFLTPILRESSQASCRANNIAAFSTGIKRAEHWGLRTLAGMIRERWAGVRTAIFEDRGQ</sequence>
<dbReference type="EMBL" id="LGKP01000019">
    <property type="protein sequence ID" value="KPL87042.1"/>
    <property type="molecule type" value="Genomic_DNA"/>
</dbReference>
<name>A0A0N8GRP1_9CHLR</name>
<comment type="caution">
    <text evidence="3">The sequence shown here is derived from an EMBL/GenBank/DDBJ whole genome shotgun (WGS) entry which is preliminary data.</text>
</comment>
<keyword evidence="4" id="KW-1185">Reference proteome</keyword>
<proteinExistence type="inferred from homology"/>